<keyword evidence="3" id="KW-1185">Reference proteome</keyword>
<keyword evidence="1" id="KW-0813">Transport</keyword>
<dbReference type="Proteomes" id="UP000756921">
    <property type="component" value="Unassembled WGS sequence"/>
</dbReference>
<proteinExistence type="predicted"/>
<protein>
    <submittedName>
        <fullName evidence="2">Fungal trichothecene efflux pump</fullName>
    </submittedName>
</protein>
<name>A0A9P6KKY4_9PLEO</name>
<organism evidence="2 3">
    <name type="scientific">Paraphaeosphaeria minitans</name>
    <dbReference type="NCBI Taxonomy" id="565426"/>
    <lineage>
        <taxon>Eukaryota</taxon>
        <taxon>Fungi</taxon>
        <taxon>Dikarya</taxon>
        <taxon>Ascomycota</taxon>
        <taxon>Pezizomycotina</taxon>
        <taxon>Dothideomycetes</taxon>
        <taxon>Pleosporomycetidae</taxon>
        <taxon>Pleosporales</taxon>
        <taxon>Massarineae</taxon>
        <taxon>Didymosphaeriaceae</taxon>
        <taxon>Paraphaeosphaeria</taxon>
    </lineage>
</organism>
<dbReference type="GO" id="GO:0022857">
    <property type="term" value="F:transmembrane transporter activity"/>
    <property type="evidence" value="ECO:0007669"/>
    <property type="project" value="InterPro"/>
</dbReference>
<dbReference type="Pfam" id="PF06609">
    <property type="entry name" value="TRI12"/>
    <property type="match status" value="1"/>
</dbReference>
<sequence length="204" mass="21393">MIGLVLGTLGGSIAFGQVFGSGSIKLGWGHWQLRASSLAMCGFIRAMAATDDFTRGLAIKSCALEAFAFGTVEVVGNVVVPFTIAPEDLGLAIMAMFPSTFTTHKAKEIPPRLTCLAAQDGLAPVSVRALVKAGLSGTAATVAKIPGITFKRLPAYTVLIRDGNVKSYHMVFYSSLAFGGIIVVCALCCKEFNSNSTDLVDPKL</sequence>
<gene>
    <name evidence="2" type="ORF">PMIN01_11196</name>
</gene>
<dbReference type="EMBL" id="WJXW01000014">
    <property type="protein sequence ID" value="KAF9730327.1"/>
    <property type="molecule type" value="Genomic_DNA"/>
</dbReference>
<reference evidence="2" key="1">
    <citation type="journal article" date="2020" name="Mol. Plant Microbe Interact.">
        <title>Genome Sequence of the Biocontrol Agent Coniothyrium minitans strain Conio (IMI 134523).</title>
        <authorList>
            <person name="Patel D."/>
            <person name="Shittu T.A."/>
            <person name="Baroncelli R."/>
            <person name="Muthumeenakshi S."/>
            <person name="Osborne T.H."/>
            <person name="Janganan T.K."/>
            <person name="Sreenivasaprasad S."/>
        </authorList>
    </citation>
    <scope>NUCLEOTIDE SEQUENCE</scope>
    <source>
        <strain evidence="2">Conio</strain>
    </source>
</reference>
<dbReference type="InterPro" id="IPR010573">
    <property type="entry name" value="MFS_Str1/Tri12-like"/>
</dbReference>
<evidence type="ECO:0000256" key="1">
    <source>
        <dbReference type="ARBA" id="ARBA00022448"/>
    </source>
</evidence>
<dbReference type="AlphaFoldDB" id="A0A9P6KKY4"/>
<evidence type="ECO:0000313" key="3">
    <source>
        <dbReference type="Proteomes" id="UP000756921"/>
    </source>
</evidence>
<accession>A0A9P6KKY4</accession>
<comment type="caution">
    <text evidence="2">The sequence shown here is derived from an EMBL/GenBank/DDBJ whole genome shotgun (WGS) entry which is preliminary data.</text>
</comment>
<dbReference type="OrthoDB" id="4161376at2759"/>
<evidence type="ECO:0000313" key="2">
    <source>
        <dbReference type="EMBL" id="KAF9730327.1"/>
    </source>
</evidence>